<dbReference type="AlphaFoldDB" id="A0A1J9RDP2"/>
<organism evidence="1 2">
    <name type="scientific">Blastomyces percursus</name>
    <dbReference type="NCBI Taxonomy" id="1658174"/>
    <lineage>
        <taxon>Eukaryota</taxon>
        <taxon>Fungi</taxon>
        <taxon>Dikarya</taxon>
        <taxon>Ascomycota</taxon>
        <taxon>Pezizomycotina</taxon>
        <taxon>Eurotiomycetes</taxon>
        <taxon>Eurotiomycetidae</taxon>
        <taxon>Onygenales</taxon>
        <taxon>Ajellomycetaceae</taxon>
        <taxon>Blastomyces</taxon>
    </lineage>
</organism>
<name>A0A1J9RDP2_9EURO</name>
<dbReference type="Proteomes" id="UP000242791">
    <property type="component" value="Unassembled WGS sequence"/>
</dbReference>
<accession>A0A1J9RDP2</accession>
<reference evidence="1 2" key="1">
    <citation type="submission" date="2015-08" db="EMBL/GenBank/DDBJ databases">
        <title>Emmonsia species relationships and genome sequence.</title>
        <authorList>
            <person name="Cuomo C.A."/>
            <person name="Schwartz I.S."/>
            <person name="Kenyon C."/>
            <person name="De Hoog G.S."/>
            <person name="Govender N.P."/>
            <person name="Botha A."/>
            <person name="Moreno L."/>
            <person name="De Vries M."/>
            <person name="Munoz J.F."/>
            <person name="Stielow J.B."/>
        </authorList>
    </citation>
    <scope>NUCLEOTIDE SEQUENCE [LARGE SCALE GENOMIC DNA]</scope>
    <source>
        <strain evidence="1 2">EI222</strain>
    </source>
</reference>
<gene>
    <name evidence="1" type="ORF">ACJ73_01911</name>
</gene>
<comment type="caution">
    <text evidence="1">The sequence shown here is derived from an EMBL/GenBank/DDBJ whole genome shotgun (WGS) entry which is preliminary data.</text>
</comment>
<keyword evidence="2" id="KW-1185">Reference proteome</keyword>
<proteinExistence type="predicted"/>
<dbReference type="OrthoDB" id="4185631at2759"/>
<protein>
    <submittedName>
        <fullName evidence="1">Uncharacterized protein</fullName>
    </submittedName>
</protein>
<dbReference type="VEuPathDB" id="FungiDB:ACJ73_01911"/>
<evidence type="ECO:0000313" key="1">
    <source>
        <dbReference type="EMBL" id="OJD26703.1"/>
    </source>
</evidence>
<sequence length="156" mass="17740">MTGNRDPVKYLPLPDSFKTYAEDAIAAISTIVNSNIQDSAFQFDLPPECGILVKEAQNIYQTERGLQEKAAILRQDGGVFRDIWKAGGLRHVITIPLIKVDDAQVFAWRKTREERVIVKWDWREAIFTPELTYFEVEQGKKVGAVVVQFEPTQDGK</sequence>
<evidence type="ECO:0000313" key="2">
    <source>
        <dbReference type="Proteomes" id="UP000242791"/>
    </source>
</evidence>
<dbReference type="EMBL" id="LGTZ01000189">
    <property type="protein sequence ID" value="OJD26703.1"/>
    <property type="molecule type" value="Genomic_DNA"/>
</dbReference>